<evidence type="ECO:0000313" key="2">
    <source>
        <dbReference type="Proteomes" id="UP001054945"/>
    </source>
</evidence>
<gene>
    <name evidence="1" type="ORF">CEXT_692351</name>
</gene>
<evidence type="ECO:0000313" key="1">
    <source>
        <dbReference type="EMBL" id="GIY99553.1"/>
    </source>
</evidence>
<dbReference type="AlphaFoldDB" id="A0AAV4XYC6"/>
<dbReference type="Proteomes" id="UP001054945">
    <property type="component" value="Unassembled WGS sequence"/>
</dbReference>
<comment type="caution">
    <text evidence="1">The sequence shown here is derived from an EMBL/GenBank/DDBJ whole genome shotgun (WGS) entry which is preliminary data.</text>
</comment>
<dbReference type="EMBL" id="BPLR01018432">
    <property type="protein sequence ID" value="GIY99553.1"/>
    <property type="molecule type" value="Genomic_DNA"/>
</dbReference>
<sequence length="100" mass="11190">MFIFFQKRKADPITTLINTLAKEIMKRDNNQQTSQEIKATINKDGIVDVINFGANKVANDFDLNSSQESDIASAETDVIKYVRKGMNDINSKGADLDGKY</sequence>
<organism evidence="1 2">
    <name type="scientific">Caerostris extrusa</name>
    <name type="common">Bark spider</name>
    <name type="synonym">Caerostris bankana</name>
    <dbReference type="NCBI Taxonomy" id="172846"/>
    <lineage>
        <taxon>Eukaryota</taxon>
        <taxon>Metazoa</taxon>
        <taxon>Ecdysozoa</taxon>
        <taxon>Arthropoda</taxon>
        <taxon>Chelicerata</taxon>
        <taxon>Arachnida</taxon>
        <taxon>Araneae</taxon>
        <taxon>Araneomorphae</taxon>
        <taxon>Entelegynae</taxon>
        <taxon>Araneoidea</taxon>
        <taxon>Araneidae</taxon>
        <taxon>Caerostris</taxon>
    </lineage>
</organism>
<accession>A0AAV4XYC6</accession>
<name>A0AAV4XYC6_CAEEX</name>
<keyword evidence="2" id="KW-1185">Reference proteome</keyword>
<protein>
    <submittedName>
        <fullName evidence="1">Uncharacterized protein</fullName>
    </submittedName>
</protein>
<proteinExistence type="predicted"/>
<reference evidence="1 2" key="1">
    <citation type="submission" date="2021-06" db="EMBL/GenBank/DDBJ databases">
        <title>Caerostris extrusa draft genome.</title>
        <authorList>
            <person name="Kono N."/>
            <person name="Arakawa K."/>
        </authorList>
    </citation>
    <scope>NUCLEOTIDE SEQUENCE [LARGE SCALE GENOMIC DNA]</scope>
</reference>